<feature type="non-terminal residue" evidence="1">
    <location>
        <position position="1"/>
    </location>
</feature>
<evidence type="ECO:0000313" key="2">
    <source>
        <dbReference type="Proteomes" id="UP000266634"/>
    </source>
</evidence>
<keyword evidence="1" id="KW-0808">Transferase</keyword>
<proteinExistence type="predicted"/>
<dbReference type="AlphaFoldDB" id="A0A399NS90"/>
<dbReference type="Proteomes" id="UP000266634">
    <property type="component" value="Unassembled WGS sequence"/>
</dbReference>
<sequence>AEAELLATVSGSVLRGEGAVHALVSRTREAFGLQGVKLVDRDETIAWDGVVTGAAATDVPVGSRGVLTLYGDDLEASGRRLLRVIAAQLDAALEHRDLSDTAREVGPL</sequence>
<protein>
    <submittedName>
        <fullName evidence="1">Histidine kinase</fullName>
    </submittedName>
</protein>
<evidence type="ECO:0000313" key="1">
    <source>
        <dbReference type="EMBL" id="RII96658.1"/>
    </source>
</evidence>
<dbReference type="EMBL" id="QWEA01001741">
    <property type="protein sequence ID" value="RII96658.1"/>
    <property type="molecule type" value="Genomic_DNA"/>
</dbReference>
<dbReference type="GO" id="GO:0016301">
    <property type="term" value="F:kinase activity"/>
    <property type="evidence" value="ECO:0007669"/>
    <property type="project" value="UniProtKB-KW"/>
</dbReference>
<gene>
    <name evidence="1" type="ORF">DZF93_20625</name>
</gene>
<reference evidence="1 2" key="1">
    <citation type="submission" date="2018-08" db="EMBL/GenBank/DDBJ databases">
        <title>Genome Sequence of Clavibacter michiganensis Subspecies type strains, and the Atypical Peach-Colored Strains Isolated from Tomato.</title>
        <authorList>
            <person name="Osdaghi E."/>
            <person name="Portier P."/>
            <person name="Briand M."/>
            <person name="Jacques M.-A."/>
        </authorList>
    </citation>
    <scope>NUCLEOTIDE SEQUENCE [LARGE SCALE GENOMIC DNA]</scope>
    <source>
        <strain evidence="1 2">CFBP 6488</strain>
    </source>
</reference>
<keyword evidence="1" id="KW-0418">Kinase</keyword>
<name>A0A399NS90_9MICO</name>
<organism evidence="1 2">
    <name type="scientific">Clavibacter michiganensis subsp. insidiosus</name>
    <dbReference type="NCBI Taxonomy" id="33014"/>
    <lineage>
        <taxon>Bacteria</taxon>
        <taxon>Bacillati</taxon>
        <taxon>Actinomycetota</taxon>
        <taxon>Actinomycetes</taxon>
        <taxon>Micrococcales</taxon>
        <taxon>Microbacteriaceae</taxon>
        <taxon>Clavibacter</taxon>
    </lineage>
</organism>
<comment type="caution">
    <text evidence="1">The sequence shown here is derived from an EMBL/GenBank/DDBJ whole genome shotgun (WGS) entry which is preliminary data.</text>
</comment>
<accession>A0A399NS90</accession>
<feature type="non-terminal residue" evidence="1">
    <location>
        <position position="108"/>
    </location>
</feature>